<feature type="transmembrane region" description="Helical" evidence="1">
    <location>
        <begin position="99"/>
        <end position="123"/>
    </location>
</feature>
<gene>
    <name evidence="2" type="ORF">CVS30_07045</name>
</gene>
<feature type="transmembrane region" description="Helical" evidence="1">
    <location>
        <begin position="12"/>
        <end position="33"/>
    </location>
</feature>
<dbReference type="AlphaFoldDB" id="A0A2V5IST6"/>
<feature type="transmembrane region" description="Helical" evidence="1">
    <location>
        <begin position="144"/>
        <end position="164"/>
    </location>
</feature>
<feature type="transmembrane region" description="Helical" evidence="1">
    <location>
        <begin position="74"/>
        <end position="93"/>
    </location>
</feature>
<feature type="transmembrane region" description="Helical" evidence="1">
    <location>
        <begin position="170"/>
        <end position="188"/>
    </location>
</feature>
<dbReference type="Pfam" id="PF04854">
    <property type="entry name" value="DUF624"/>
    <property type="match status" value="1"/>
</dbReference>
<name>A0A2V5IST6_9MICC</name>
<dbReference type="EMBL" id="QJVC01000004">
    <property type="protein sequence ID" value="PYI39061.1"/>
    <property type="molecule type" value="Genomic_DNA"/>
</dbReference>
<keyword evidence="1" id="KW-0812">Transmembrane</keyword>
<reference evidence="2 3" key="1">
    <citation type="submission" date="2018-05" db="EMBL/GenBank/DDBJ databases">
        <title>Genetic diversity of glacier-inhabiting Cryobacterium bacteria in China and description of Cryobacterium mengkeensis sp. nov. and Arthrobacter glacialis sp. nov.</title>
        <authorList>
            <person name="Liu Q."/>
            <person name="Xin Y.-H."/>
        </authorList>
    </citation>
    <scope>NUCLEOTIDE SEQUENCE [LARGE SCALE GENOMIC DNA]</scope>
    <source>
        <strain evidence="2 3">B7</strain>
    </source>
</reference>
<comment type="caution">
    <text evidence="2">The sequence shown here is derived from an EMBL/GenBank/DDBJ whole genome shotgun (WGS) entry which is preliminary data.</text>
</comment>
<evidence type="ECO:0000313" key="3">
    <source>
        <dbReference type="Proteomes" id="UP000247980"/>
    </source>
</evidence>
<keyword evidence="1" id="KW-1133">Transmembrane helix</keyword>
<protein>
    <recommendedName>
        <fullName evidence="4">DUF624 domain-containing protein</fullName>
    </recommendedName>
</protein>
<evidence type="ECO:0008006" key="4">
    <source>
        <dbReference type="Google" id="ProtNLM"/>
    </source>
</evidence>
<dbReference type="RefSeq" id="WP_110484624.1">
    <property type="nucleotide sequence ID" value="NZ_QJVC01000004.1"/>
</dbReference>
<proteinExistence type="predicted"/>
<dbReference type="Proteomes" id="UP000247980">
    <property type="component" value="Unassembled WGS sequence"/>
</dbReference>
<accession>A0A2V5IST6</accession>
<organism evidence="2 3">
    <name type="scientific">Arthrobacter psychrolactophilus</name>
    <dbReference type="NCBI Taxonomy" id="92442"/>
    <lineage>
        <taxon>Bacteria</taxon>
        <taxon>Bacillati</taxon>
        <taxon>Actinomycetota</taxon>
        <taxon>Actinomycetes</taxon>
        <taxon>Micrococcales</taxon>
        <taxon>Micrococcaceae</taxon>
        <taxon>Arthrobacter</taxon>
    </lineage>
</organism>
<dbReference type="OrthoDB" id="4833099at2"/>
<keyword evidence="1" id="KW-0472">Membrane</keyword>
<evidence type="ECO:0000313" key="2">
    <source>
        <dbReference type="EMBL" id="PYI39061.1"/>
    </source>
</evidence>
<sequence>MDGKDPRDLAALIWAVSLNLLWLGGAAAGLFLFGAGPASMALSEVIQRRLQGEKFSQVQAFYGSYRRSFARGNAAGVPLIVTAVALFQGWTHYSVQLNFGAQLIASLVALASLLLAGTLCYIFPMFSRGDASLLDCFVGAARHAICHLPQTVFMLMATAGMAYLSLRLPLVAGLLSFSLWFLMVAWFCRNLSVSAENTTETMTAQVETLRKSWALAR</sequence>
<dbReference type="InterPro" id="IPR006938">
    <property type="entry name" value="DUF624"/>
</dbReference>
<evidence type="ECO:0000256" key="1">
    <source>
        <dbReference type="SAM" id="Phobius"/>
    </source>
</evidence>
<keyword evidence="3" id="KW-1185">Reference proteome</keyword>